<feature type="transmembrane region" description="Helical" evidence="2">
    <location>
        <begin position="103"/>
        <end position="126"/>
    </location>
</feature>
<reference evidence="4" key="3">
    <citation type="submission" date="2025-08" db="UniProtKB">
        <authorList>
            <consortium name="RefSeq"/>
        </authorList>
    </citation>
    <scope>IDENTIFICATION</scope>
    <source>
        <strain evidence="4">CBS 342.82</strain>
    </source>
</reference>
<accession>A0A6J3M0H4</accession>
<evidence type="ECO:0000313" key="3">
    <source>
        <dbReference type="Proteomes" id="UP000504637"/>
    </source>
</evidence>
<evidence type="ECO:0000256" key="1">
    <source>
        <dbReference type="SAM" id="MobiDB-lite"/>
    </source>
</evidence>
<protein>
    <submittedName>
        <fullName evidence="4">Uncharacterized protein</fullName>
    </submittedName>
</protein>
<dbReference type="Proteomes" id="UP000504637">
    <property type="component" value="Unplaced"/>
</dbReference>
<feature type="region of interest" description="Disordered" evidence="1">
    <location>
        <begin position="1"/>
        <end position="27"/>
    </location>
</feature>
<keyword evidence="3" id="KW-1185">Reference proteome</keyword>
<sequence>MSATRGPPRQALDSRNGQFSSDIKSTGERYSTVDHSTAVLAVKSKLPGRGICNMSIDRPSVLLPPPSIYGITREWLLLWSLMDRRRSVTQTLAREGRVVSSSFFSFFLPSLPFFFFFYLTYFLSFFFPQLPFHSSSCFFSASPFFFPFFFSFGSESCETDITWSPLLLWGRIGTFL</sequence>
<keyword evidence="2" id="KW-0812">Transmembrane</keyword>
<dbReference type="GeneID" id="54357744"/>
<dbReference type="RefSeq" id="XP_033458557.1">
    <property type="nucleotide sequence ID" value="XM_033599945.1"/>
</dbReference>
<dbReference type="AlphaFoldDB" id="A0A6J3M0H4"/>
<reference evidence="4" key="2">
    <citation type="submission" date="2020-04" db="EMBL/GenBank/DDBJ databases">
        <authorList>
            <consortium name="NCBI Genome Project"/>
        </authorList>
    </citation>
    <scope>NUCLEOTIDE SEQUENCE</scope>
    <source>
        <strain evidence="4">CBS 342.82</strain>
    </source>
</reference>
<evidence type="ECO:0000256" key="2">
    <source>
        <dbReference type="SAM" id="Phobius"/>
    </source>
</evidence>
<feature type="compositionally biased region" description="Polar residues" evidence="1">
    <location>
        <begin position="13"/>
        <end position="24"/>
    </location>
</feature>
<reference evidence="4" key="1">
    <citation type="submission" date="2020-01" db="EMBL/GenBank/DDBJ databases">
        <authorList>
            <consortium name="DOE Joint Genome Institute"/>
            <person name="Haridas S."/>
            <person name="Albert R."/>
            <person name="Binder M."/>
            <person name="Bloem J."/>
            <person name="Labutti K."/>
            <person name="Salamov A."/>
            <person name="Andreopoulos B."/>
            <person name="Baker S.E."/>
            <person name="Barry K."/>
            <person name="Bills G."/>
            <person name="Bluhm B.H."/>
            <person name="Cannon C."/>
            <person name="Castanera R."/>
            <person name="Culley D.E."/>
            <person name="Daum C."/>
            <person name="Ezra D."/>
            <person name="Gonzalez J.B."/>
            <person name="Henrissat B."/>
            <person name="Kuo A."/>
            <person name="Liang C."/>
            <person name="Lipzen A."/>
            <person name="Lutzoni F."/>
            <person name="Magnuson J."/>
            <person name="Mondo S."/>
            <person name="Nolan M."/>
            <person name="Ohm R."/>
            <person name="Pangilinan J."/>
            <person name="Park H.-J."/>
            <person name="Ramirez L."/>
            <person name="Alfaro M."/>
            <person name="Sun H."/>
            <person name="Tritt A."/>
            <person name="Yoshinaga Y."/>
            <person name="Zwiers L.-H."/>
            <person name="Turgeon B.G."/>
            <person name="Goodwin S.B."/>
            <person name="Spatafora J.W."/>
            <person name="Crous P.W."/>
            <person name="Grigoriev I.V."/>
        </authorList>
    </citation>
    <scope>NUCLEOTIDE SEQUENCE</scope>
    <source>
        <strain evidence="4">CBS 342.82</strain>
    </source>
</reference>
<feature type="transmembrane region" description="Helical" evidence="2">
    <location>
        <begin position="132"/>
        <end position="152"/>
    </location>
</feature>
<name>A0A6J3M0H4_9PEZI</name>
<gene>
    <name evidence="4" type="ORF">K489DRAFT_249388</name>
</gene>
<keyword evidence="2" id="KW-0472">Membrane</keyword>
<keyword evidence="2" id="KW-1133">Transmembrane helix</keyword>
<proteinExistence type="predicted"/>
<evidence type="ECO:0000313" key="4">
    <source>
        <dbReference type="RefSeq" id="XP_033458557.1"/>
    </source>
</evidence>
<organism evidence="4">
    <name type="scientific">Dissoconium aciculare CBS 342.82</name>
    <dbReference type="NCBI Taxonomy" id="1314786"/>
    <lineage>
        <taxon>Eukaryota</taxon>
        <taxon>Fungi</taxon>
        <taxon>Dikarya</taxon>
        <taxon>Ascomycota</taxon>
        <taxon>Pezizomycotina</taxon>
        <taxon>Dothideomycetes</taxon>
        <taxon>Dothideomycetidae</taxon>
        <taxon>Mycosphaerellales</taxon>
        <taxon>Dissoconiaceae</taxon>
        <taxon>Dissoconium</taxon>
    </lineage>
</organism>